<dbReference type="AlphaFoldDB" id="A0A1G2CSW0"/>
<evidence type="ECO:0000256" key="10">
    <source>
        <dbReference type="SAM" id="Phobius"/>
    </source>
</evidence>
<evidence type="ECO:0000256" key="6">
    <source>
        <dbReference type="ARBA" id="ARBA00022984"/>
    </source>
</evidence>
<dbReference type="PANTHER" id="PTHR30627:SF2">
    <property type="entry name" value="PEPTIDOGLYCAN D,D-TRANSPEPTIDASE MRDA"/>
    <property type="match status" value="1"/>
</dbReference>
<dbReference type="InterPro" id="IPR012338">
    <property type="entry name" value="Beta-lactam/transpept-like"/>
</dbReference>
<evidence type="ECO:0000256" key="3">
    <source>
        <dbReference type="ARBA" id="ARBA00022475"/>
    </source>
</evidence>
<evidence type="ECO:0000256" key="9">
    <source>
        <dbReference type="ARBA" id="ARBA00023316"/>
    </source>
</evidence>
<dbReference type="InterPro" id="IPR005311">
    <property type="entry name" value="PBP_dimer"/>
</dbReference>
<organism evidence="13 14">
    <name type="scientific">Candidatus Lloydbacteria bacterium RIFCSPHIGHO2_01_FULL_41_20</name>
    <dbReference type="NCBI Taxonomy" id="1798657"/>
    <lineage>
        <taxon>Bacteria</taxon>
        <taxon>Candidatus Lloydiibacteriota</taxon>
    </lineage>
</organism>
<dbReference type="Pfam" id="PF00905">
    <property type="entry name" value="Transpeptidase"/>
    <property type="match status" value="1"/>
</dbReference>
<evidence type="ECO:0000256" key="8">
    <source>
        <dbReference type="ARBA" id="ARBA00023136"/>
    </source>
</evidence>
<keyword evidence="6" id="KW-0573">Peptidoglycan synthesis</keyword>
<keyword evidence="3" id="KW-1003">Cell membrane</keyword>
<evidence type="ECO:0000313" key="13">
    <source>
        <dbReference type="EMBL" id="OGZ03751.1"/>
    </source>
</evidence>
<dbReference type="EMBL" id="MHLH01000015">
    <property type="protein sequence ID" value="OGZ03751.1"/>
    <property type="molecule type" value="Genomic_DNA"/>
</dbReference>
<feature type="transmembrane region" description="Helical" evidence="10">
    <location>
        <begin position="45"/>
        <end position="69"/>
    </location>
</feature>
<dbReference type="GO" id="GO:0008658">
    <property type="term" value="F:penicillin binding"/>
    <property type="evidence" value="ECO:0007669"/>
    <property type="project" value="InterPro"/>
</dbReference>
<evidence type="ECO:0000256" key="2">
    <source>
        <dbReference type="ARBA" id="ARBA00004236"/>
    </source>
</evidence>
<dbReference type="STRING" id="1798657.A2648_02235"/>
<feature type="domain" description="Penicillin-binding protein transpeptidase" evidence="11">
    <location>
        <begin position="223"/>
        <end position="533"/>
    </location>
</feature>
<comment type="caution">
    <text evidence="13">The sequence shown here is derived from an EMBL/GenBank/DDBJ whole genome shotgun (WGS) entry which is preliminary data.</text>
</comment>
<dbReference type="InterPro" id="IPR001460">
    <property type="entry name" value="PCN-bd_Tpept"/>
</dbReference>
<keyword evidence="8 10" id="KW-0472">Membrane</keyword>
<evidence type="ECO:0000313" key="14">
    <source>
        <dbReference type="Proteomes" id="UP000178841"/>
    </source>
</evidence>
<keyword evidence="5" id="KW-0133">Cell shape</keyword>
<dbReference type="Pfam" id="PF03717">
    <property type="entry name" value="PBP_dimer"/>
    <property type="match status" value="1"/>
</dbReference>
<dbReference type="SUPFAM" id="SSF56519">
    <property type="entry name" value="Penicillin binding protein dimerisation domain"/>
    <property type="match status" value="1"/>
</dbReference>
<evidence type="ECO:0000256" key="4">
    <source>
        <dbReference type="ARBA" id="ARBA00022692"/>
    </source>
</evidence>
<feature type="domain" description="Penicillin-binding protein dimerisation" evidence="12">
    <location>
        <begin position="117"/>
        <end position="183"/>
    </location>
</feature>
<dbReference type="Gene3D" id="3.90.1310.10">
    <property type="entry name" value="Penicillin-binding protein 2a (Domain 2)"/>
    <property type="match status" value="1"/>
</dbReference>
<evidence type="ECO:0000256" key="7">
    <source>
        <dbReference type="ARBA" id="ARBA00022989"/>
    </source>
</evidence>
<dbReference type="GO" id="GO:0008360">
    <property type="term" value="P:regulation of cell shape"/>
    <property type="evidence" value="ECO:0007669"/>
    <property type="project" value="UniProtKB-KW"/>
</dbReference>
<name>A0A1G2CSW0_9BACT</name>
<reference evidence="13 14" key="1">
    <citation type="journal article" date="2016" name="Nat. Commun.">
        <title>Thousands of microbial genomes shed light on interconnected biogeochemical processes in an aquifer system.</title>
        <authorList>
            <person name="Anantharaman K."/>
            <person name="Brown C.T."/>
            <person name="Hug L.A."/>
            <person name="Sharon I."/>
            <person name="Castelle C.J."/>
            <person name="Probst A.J."/>
            <person name="Thomas B.C."/>
            <person name="Singh A."/>
            <person name="Wilkins M.J."/>
            <person name="Karaoz U."/>
            <person name="Brodie E.L."/>
            <person name="Williams K.H."/>
            <person name="Hubbard S.S."/>
            <person name="Banfield J.F."/>
        </authorList>
    </citation>
    <scope>NUCLEOTIDE SEQUENCE [LARGE SCALE GENOMIC DNA]</scope>
</reference>
<sequence length="558" mass="62062">MSRKKSNFNHEIAPDEIFLDSRNSPDFDTQQFEGRLERPIPKKTALILGGFFFLILLIFLGKTVFLQVLHGASFRQKSENNRLLEITIFGDRGVIYDRNKVELVWNKESKDQKNFYSRTYKDTPGLAHILGYVSHPRKDDSGNYWQKEIFGRDGIESSYNEFLKGENGSKLIETDALGDIVSEGTVLPPQNGQNLTLSIDARVQEKFYKLINDLALQVGFKSGSGIIMDVNNGEILSIVSYPEYDSNLLSDGSNIKAINALIADTRKPFLNRAVSGLYTPGSIVKPYLALGALAEGIITPWKEILSTGSISIPNPYFPDKKSVFNDWKAHGLVDMRRAIAVSSDVYFYEIGGGYQDQPGLGIVNIEKYVRLFGLGSETGIDLPGEMDGVIPSPEWKAENFKGEQWFLGDTYHTAIGQYGFQVTPVQMVRAISAIANEGILLTPHLFAGADFPRKVLDINKNFFTVIKEGMRAGVNEGGTAQGLNMYGINVAAKTGTAELGTAKSYVNSWVTGFFPYENPRYAFVVVMERGPVHNTQGGLFVMRGLLDWMVVNTPEYLK</sequence>
<dbReference type="GO" id="GO:0071972">
    <property type="term" value="F:peptidoglycan L,D-transpeptidase activity"/>
    <property type="evidence" value="ECO:0007669"/>
    <property type="project" value="TreeGrafter"/>
</dbReference>
<dbReference type="PANTHER" id="PTHR30627">
    <property type="entry name" value="PEPTIDOGLYCAN D,D-TRANSPEPTIDASE"/>
    <property type="match status" value="1"/>
</dbReference>
<proteinExistence type="predicted"/>
<keyword evidence="4 10" id="KW-0812">Transmembrane</keyword>
<dbReference type="GO" id="GO:0009252">
    <property type="term" value="P:peptidoglycan biosynthetic process"/>
    <property type="evidence" value="ECO:0007669"/>
    <property type="project" value="UniProtKB-KW"/>
</dbReference>
<evidence type="ECO:0000259" key="12">
    <source>
        <dbReference type="Pfam" id="PF03717"/>
    </source>
</evidence>
<dbReference type="InterPro" id="IPR036138">
    <property type="entry name" value="PBP_dimer_sf"/>
</dbReference>
<protein>
    <recommendedName>
        <fullName evidence="15">Penicillin-binding protein transpeptidase domain-containing protein</fullName>
    </recommendedName>
</protein>
<comment type="subcellular location">
    <subcellularLocation>
        <location evidence="2">Cell membrane</location>
    </subcellularLocation>
    <subcellularLocation>
        <location evidence="1">Membrane</location>
        <topology evidence="1">Single-pass membrane protein</topology>
    </subcellularLocation>
</comment>
<accession>A0A1G2CSW0</accession>
<evidence type="ECO:0000256" key="5">
    <source>
        <dbReference type="ARBA" id="ARBA00022960"/>
    </source>
</evidence>
<dbReference type="GO" id="GO:0005886">
    <property type="term" value="C:plasma membrane"/>
    <property type="evidence" value="ECO:0007669"/>
    <property type="project" value="UniProtKB-SubCell"/>
</dbReference>
<dbReference type="SUPFAM" id="SSF56601">
    <property type="entry name" value="beta-lactamase/transpeptidase-like"/>
    <property type="match status" value="1"/>
</dbReference>
<dbReference type="GO" id="GO:0071555">
    <property type="term" value="P:cell wall organization"/>
    <property type="evidence" value="ECO:0007669"/>
    <property type="project" value="UniProtKB-KW"/>
</dbReference>
<dbReference type="Proteomes" id="UP000178841">
    <property type="component" value="Unassembled WGS sequence"/>
</dbReference>
<keyword evidence="7 10" id="KW-1133">Transmembrane helix</keyword>
<keyword evidence="9" id="KW-0961">Cell wall biogenesis/degradation</keyword>
<dbReference type="Gene3D" id="3.40.710.10">
    <property type="entry name" value="DD-peptidase/beta-lactamase superfamily"/>
    <property type="match status" value="1"/>
</dbReference>
<gene>
    <name evidence="13" type="ORF">A2648_02235</name>
</gene>
<evidence type="ECO:0008006" key="15">
    <source>
        <dbReference type="Google" id="ProtNLM"/>
    </source>
</evidence>
<dbReference type="InterPro" id="IPR050515">
    <property type="entry name" value="Beta-lactam/transpept"/>
</dbReference>
<evidence type="ECO:0000256" key="1">
    <source>
        <dbReference type="ARBA" id="ARBA00004167"/>
    </source>
</evidence>
<evidence type="ECO:0000259" key="11">
    <source>
        <dbReference type="Pfam" id="PF00905"/>
    </source>
</evidence>